<evidence type="ECO:0000256" key="1">
    <source>
        <dbReference type="PROSITE-ProRule" id="PRU00221"/>
    </source>
</evidence>
<dbReference type="SUPFAM" id="SSF50978">
    <property type="entry name" value="WD40 repeat-like"/>
    <property type="match status" value="1"/>
</dbReference>
<reference evidence="3" key="2">
    <citation type="submission" date="2025-08" db="UniProtKB">
        <authorList>
            <consortium name="Ensembl"/>
        </authorList>
    </citation>
    <scope>IDENTIFICATION</scope>
</reference>
<organism evidence="3 4">
    <name type="scientific">Lepisosteus oculatus</name>
    <name type="common">Spotted gar</name>
    <dbReference type="NCBI Taxonomy" id="7918"/>
    <lineage>
        <taxon>Eukaryota</taxon>
        <taxon>Metazoa</taxon>
        <taxon>Chordata</taxon>
        <taxon>Craniata</taxon>
        <taxon>Vertebrata</taxon>
        <taxon>Euteleostomi</taxon>
        <taxon>Actinopterygii</taxon>
        <taxon>Neopterygii</taxon>
        <taxon>Holostei</taxon>
        <taxon>Semionotiformes</taxon>
        <taxon>Lepisosteidae</taxon>
        <taxon>Lepisosteus</taxon>
    </lineage>
</organism>
<feature type="compositionally biased region" description="Basic and acidic residues" evidence="2">
    <location>
        <begin position="374"/>
        <end position="395"/>
    </location>
</feature>
<dbReference type="GO" id="GO:0045503">
    <property type="term" value="F:dynein light chain binding"/>
    <property type="evidence" value="ECO:0007669"/>
    <property type="project" value="InterPro"/>
</dbReference>
<dbReference type="InterPro" id="IPR042505">
    <property type="entry name" value="DYNC2I1"/>
</dbReference>
<dbReference type="EMBL" id="AHAT01002542">
    <property type="status" value="NOT_ANNOTATED_CDS"/>
    <property type="molecule type" value="Genomic_DNA"/>
</dbReference>
<dbReference type="HOGENOM" id="CLU_010610_0_0_1"/>
<dbReference type="InterPro" id="IPR001680">
    <property type="entry name" value="WD40_rpt"/>
</dbReference>
<feature type="compositionally biased region" description="Basic and acidic residues" evidence="2">
    <location>
        <begin position="292"/>
        <end position="365"/>
    </location>
</feature>
<dbReference type="PROSITE" id="PS50082">
    <property type="entry name" value="WD_REPEATS_2"/>
    <property type="match status" value="1"/>
</dbReference>
<feature type="compositionally biased region" description="Acidic residues" evidence="2">
    <location>
        <begin position="398"/>
        <end position="425"/>
    </location>
</feature>
<dbReference type="InterPro" id="IPR036322">
    <property type="entry name" value="WD40_repeat_dom_sf"/>
</dbReference>
<keyword evidence="1" id="KW-0853">WD repeat</keyword>
<dbReference type="Proteomes" id="UP000018468">
    <property type="component" value="Linkage group LG9"/>
</dbReference>
<dbReference type="Pfam" id="PF00400">
    <property type="entry name" value="WD40"/>
    <property type="match status" value="2"/>
</dbReference>
<dbReference type="InterPro" id="IPR015943">
    <property type="entry name" value="WD40/YVTN_repeat-like_dom_sf"/>
</dbReference>
<name>W5N3M0_LEPOC</name>
<evidence type="ECO:0000256" key="2">
    <source>
        <dbReference type="SAM" id="MobiDB-lite"/>
    </source>
</evidence>
<feature type="region of interest" description="Disordered" evidence="2">
    <location>
        <begin position="1"/>
        <end position="442"/>
    </location>
</feature>
<protein>
    <submittedName>
        <fullName evidence="3">Dynein 2 intermediate chain 1</fullName>
    </submittedName>
</protein>
<dbReference type="SMART" id="SM00320">
    <property type="entry name" value="WD40"/>
    <property type="match status" value="3"/>
</dbReference>
<feature type="compositionally biased region" description="Basic and acidic residues" evidence="2">
    <location>
        <begin position="426"/>
        <end position="442"/>
    </location>
</feature>
<dbReference type="PANTHER" id="PTHR16022">
    <property type="entry name" value="WD REPEAT DOMAIN 60"/>
    <property type="match status" value="1"/>
</dbReference>
<feature type="region of interest" description="Disordered" evidence="2">
    <location>
        <begin position="469"/>
        <end position="492"/>
    </location>
</feature>
<feature type="compositionally biased region" description="Basic and acidic residues" evidence="2">
    <location>
        <begin position="52"/>
        <end position="284"/>
    </location>
</feature>
<feature type="repeat" description="WD" evidence="1">
    <location>
        <begin position="735"/>
        <end position="765"/>
    </location>
</feature>
<dbReference type="GO" id="GO:0005929">
    <property type="term" value="C:cilium"/>
    <property type="evidence" value="ECO:0007669"/>
    <property type="project" value="GOC"/>
</dbReference>
<dbReference type="Gene3D" id="2.130.10.10">
    <property type="entry name" value="YVTN repeat-like/Quinoprotein amine dehydrogenase"/>
    <property type="match status" value="2"/>
</dbReference>
<feature type="compositionally biased region" description="Basic and acidic residues" evidence="2">
    <location>
        <begin position="30"/>
        <end position="45"/>
    </location>
</feature>
<feature type="compositionally biased region" description="Polar residues" evidence="2">
    <location>
        <begin position="469"/>
        <end position="491"/>
    </location>
</feature>
<dbReference type="AlphaFoldDB" id="W5N3M0"/>
<accession>W5N3M0</accession>
<dbReference type="GO" id="GO:0042073">
    <property type="term" value="P:intraciliary transport"/>
    <property type="evidence" value="ECO:0007669"/>
    <property type="project" value="InterPro"/>
</dbReference>
<reference evidence="3" key="3">
    <citation type="submission" date="2025-09" db="UniProtKB">
        <authorList>
            <consortium name="Ensembl"/>
        </authorList>
    </citation>
    <scope>IDENTIFICATION</scope>
</reference>
<dbReference type="EMBL" id="AHAT01002541">
    <property type="status" value="NOT_ANNOTATED_CDS"/>
    <property type="molecule type" value="Genomic_DNA"/>
</dbReference>
<proteinExistence type="predicted"/>
<sequence length="1091" mass="126022">MQSEKKRTKEDTWKSDDLKRHIKGVLNDNDNDRRKEKSRRDEEQMKSSSGESQERRHRDRESRGHREEERHRDRTRERPKERDQERRKESERNRTSERRERDQGRRKERERGGDAERSRNKDGESEIKDRSHSDRDRGTLRESRDKERDRERRKAERDRERGKERPGERQEWEAEREGRHQDQIKEREREKHRSKEKERDREHGRHLSREKEHDPERRKEKDRQQKKERDLEEDTKRDDGRKEQHKDQDPSRQRENKESAEQQRNENEERERRHRDRGEHSKGESRRHRRDSRAGEGEHRRRERKEEDRQLPDDRERRRGKKEKRDNHGERSHREGKNGGLESHKARISADELHQDKTLPRKEKSLLGGVENIKPQRERIANDDKEQFVLDKSSAEDVINEETAEDYEEDFEDYDDDFEDVDENDEGNKSDTNEDVHEKEEFTPHNRAEIEAIQKAISAENERIGTIHPSTVENNKSNWVTGSESSPSKGTHQGRFIDFVAAKQREVSKNVACKQKKRSTELLRLIDLDFSVSFSLLDLPPLNEYDMYIKNFGTTNTKQAYIQCNEDNIDRDIQTEETETVEKWTQHPGDGSVVCGGSKSNNESSNGSMTKLSIDSKRLSSFLRAATQVIAVLLEEDRAEQHSLKKLKSQEDCLSFSDGSLQLNTKLPFLHGREVCLIRFSQIQRQVMLSVHRPLKSSGAVRLDSKSIVCIWNIWEPSRPQKVLICESEIQCCCFSPGQATLVFAGTADGSVIVWDLREHSSLHHTMKIGEQDWTLRFPTFSTDSVLATSGHFSQVRAVEPVQVDVTEGQSPGFFLLSSEEESLGLSFQLASLDDSGVLNLWVVVELPKASLAGSQTDLGLKPGGKVKLLHSSSIITNDSFPRSSLGDVLQVGPLQALTLKFLPSDSNHFFIGTDMGLVNHGTRHGVRIPPKFYKPQASGYNPVSVTSVDFSPCGEPAFLVGCADGTIRMHSVRTEYPVMEWNCSTNGEPVISVQWAVTRPTVFFVLDATSNIYAWDLMKNSSQPLLKEKNQSDRITAFAVFGDPGKPNTFSGISLAKQSGKIEIQYFNKQWAIPNSDESKKLNDILCWAC</sequence>
<evidence type="ECO:0000313" key="3">
    <source>
        <dbReference type="Ensembl" id="ENSLOCP00000015229.1"/>
    </source>
</evidence>
<dbReference type="Ensembl" id="ENSLOCT00000015258.1">
    <property type="protein sequence ID" value="ENSLOCP00000015229.1"/>
    <property type="gene ID" value="ENSLOCG00000012365.1"/>
</dbReference>
<dbReference type="PANTHER" id="PTHR16022:SF0">
    <property type="entry name" value="CYTOPLASMIC DYNEIN 2 INTERMEDIATE CHAIN 1"/>
    <property type="match status" value="1"/>
</dbReference>
<dbReference type="FunFam" id="2.130.10.10:FF:000585">
    <property type="entry name" value="WD repeat domain 60"/>
    <property type="match status" value="1"/>
</dbReference>
<keyword evidence="4" id="KW-1185">Reference proteome</keyword>
<evidence type="ECO:0000313" key="4">
    <source>
        <dbReference type="Proteomes" id="UP000018468"/>
    </source>
</evidence>
<dbReference type="Bgee" id="ENSLOCG00000012365">
    <property type="expression patterns" value="Expressed in testis and 12 other cell types or tissues"/>
</dbReference>
<feature type="compositionally biased region" description="Basic and acidic residues" evidence="2">
    <location>
        <begin position="1"/>
        <end position="19"/>
    </location>
</feature>
<dbReference type="GO" id="GO:0045504">
    <property type="term" value="F:dynein heavy chain binding"/>
    <property type="evidence" value="ECO:0007669"/>
    <property type="project" value="InterPro"/>
</dbReference>
<dbReference type="GeneTree" id="ENSGT00390000013743"/>
<reference evidence="4" key="1">
    <citation type="submission" date="2011-12" db="EMBL/GenBank/DDBJ databases">
        <title>The Draft Genome of Lepisosteus oculatus.</title>
        <authorList>
            <consortium name="The Broad Institute Genome Assembly &amp; Analysis Group"/>
            <consortium name="Computational R&amp;D Group"/>
            <consortium name="and Sequencing Platform"/>
            <person name="Di Palma F."/>
            <person name="Alfoldi J."/>
            <person name="Johnson J."/>
            <person name="Berlin A."/>
            <person name="Gnerre S."/>
            <person name="Jaffe D."/>
            <person name="MacCallum I."/>
            <person name="Young S."/>
            <person name="Walker B.J."/>
            <person name="Lander E.S."/>
            <person name="Lindblad-Toh K."/>
        </authorList>
    </citation>
    <scope>NUCLEOTIDE SEQUENCE [LARGE SCALE GENOMIC DNA]</scope>
</reference>
<dbReference type="GO" id="GO:0005868">
    <property type="term" value="C:cytoplasmic dynein complex"/>
    <property type="evidence" value="ECO:0007669"/>
    <property type="project" value="InterPro"/>
</dbReference>